<dbReference type="Proteomes" id="UP001355206">
    <property type="component" value="Unassembled WGS sequence"/>
</dbReference>
<organism evidence="2 3">
    <name type="scientific">Methylobacterium oryzae</name>
    <dbReference type="NCBI Taxonomy" id="334852"/>
    <lineage>
        <taxon>Bacteria</taxon>
        <taxon>Pseudomonadati</taxon>
        <taxon>Pseudomonadota</taxon>
        <taxon>Alphaproteobacteria</taxon>
        <taxon>Hyphomicrobiales</taxon>
        <taxon>Methylobacteriaceae</taxon>
        <taxon>Methylobacterium</taxon>
    </lineage>
</organism>
<name>A0ABU7TLM1_9HYPH</name>
<protein>
    <submittedName>
        <fullName evidence="2">Uncharacterized protein</fullName>
    </submittedName>
</protein>
<reference evidence="2 3" key="1">
    <citation type="journal article" date="2012" name="Genet. Mol. Biol.">
        <title>Analysis of 16S rRNA and mxaF genes revealing insights into Methylobacterium niche-specific plant association.</title>
        <authorList>
            <person name="Dourado M.N."/>
            <person name="Andreote F.D."/>
            <person name="Dini-Andreote F."/>
            <person name="Conti R."/>
            <person name="Araujo J.M."/>
            <person name="Araujo W.L."/>
        </authorList>
    </citation>
    <scope>NUCLEOTIDE SEQUENCE [LARGE SCALE GENOMIC DNA]</scope>
    <source>
        <strain evidence="2 3">TC3-10</strain>
    </source>
</reference>
<keyword evidence="3" id="KW-1185">Reference proteome</keyword>
<evidence type="ECO:0000313" key="3">
    <source>
        <dbReference type="Proteomes" id="UP001355206"/>
    </source>
</evidence>
<gene>
    <name evidence="2" type="ORF">MOTC310_09315</name>
</gene>
<proteinExistence type="predicted"/>
<accession>A0ABU7TLM1</accession>
<sequence length="68" mass="7531">MANETTVAGRTIPLRGIGARAYAVHVARHAARDVGDIVECAWLGETVPFHPQANRQQRRAAERARRRA</sequence>
<evidence type="ECO:0000313" key="2">
    <source>
        <dbReference type="EMBL" id="MEE7490662.1"/>
    </source>
</evidence>
<feature type="compositionally biased region" description="Basic and acidic residues" evidence="1">
    <location>
        <begin position="59"/>
        <end position="68"/>
    </location>
</feature>
<comment type="caution">
    <text evidence="2">The sequence shown here is derived from an EMBL/GenBank/DDBJ whole genome shotgun (WGS) entry which is preliminary data.</text>
</comment>
<dbReference type="EMBL" id="MLCA01000002">
    <property type="protein sequence ID" value="MEE7490662.1"/>
    <property type="molecule type" value="Genomic_DNA"/>
</dbReference>
<evidence type="ECO:0000256" key="1">
    <source>
        <dbReference type="SAM" id="MobiDB-lite"/>
    </source>
</evidence>
<feature type="region of interest" description="Disordered" evidence="1">
    <location>
        <begin position="48"/>
        <end position="68"/>
    </location>
</feature>